<proteinExistence type="predicted"/>
<dbReference type="AlphaFoldDB" id="A0AAD5JQ23"/>
<name>A0AAD5JQ23_9FUNG</name>
<protein>
    <submittedName>
        <fullName evidence="1">Uncharacterized protein</fullName>
    </submittedName>
</protein>
<keyword evidence="2" id="KW-1185">Reference proteome</keyword>
<evidence type="ECO:0000313" key="2">
    <source>
        <dbReference type="Proteomes" id="UP001209540"/>
    </source>
</evidence>
<sequence length="68" mass="7323">MFQGLESSVGTPCIGVIPYGAVLGDPNAVSGCVPESSVEDSLTVHDSQMEELIEQFESMHLHIITYIN</sequence>
<gene>
    <name evidence="1" type="ORF">BDA99DRAFT_608975</name>
</gene>
<accession>A0AAD5JQ23</accession>
<dbReference type="EMBL" id="JAIXMP010000038">
    <property type="protein sequence ID" value="KAI9248521.1"/>
    <property type="molecule type" value="Genomic_DNA"/>
</dbReference>
<reference evidence="1" key="2">
    <citation type="submission" date="2023-02" db="EMBL/GenBank/DDBJ databases">
        <authorList>
            <consortium name="DOE Joint Genome Institute"/>
            <person name="Mondo S.J."/>
            <person name="Chang Y."/>
            <person name="Wang Y."/>
            <person name="Ahrendt S."/>
            <person name="Andreopoulos W."/>
            <person name="Barry K."/>
            <person name="Beard J."/>
            <person name="Benny G.L."/>
            <person name="Blankenship S."/>
            <person name="Bonito G."/>
            <person name="Cuomo C."/>
            <person name="Desiro A."/>
            <person name="Gervers K.A."/>
            <person name="Hundley H."/>
            <person name="Kuo A."/>
            <person name="LaButti K."/>
            <person name="Lang B.F."/>
            <person name="Lipzen A."/>
            <person name="O'Donnell K."/>
            <person name="Pangilinan J."/>
            <person name="Reynolds N."/>
            <person name="Sandor L."/>
            <person name="Smith M.W."/>
            <person name="Tsang A."/>
            <person name="Grigoriev I.V."/>
            <person name="Stajich J.E."/>
            <person name="Spatafora J.W."/>
        </authorList>
    </citation>
    <scope>NUCLEOTIDE SEQUENCE</scope>
    <source>
        <strain evidence="1">RSA 2281</strain>
    </source>
</reference>
<comment type="caution">
    <text evidence="1">The sequence shown here is derived from an EMBL/GenBank/DDBJ whole genome shotgun (WGS) entry which is preliminary data.</text>
</comment>
<organism evidence="1 2">
    <name type="scientific">Phascolomyces articulosus</name>
    <dbReference type="NCBI Taxonomy" id="60185"/>
    <lineage>
        <taxon>Eukaryota</taxon>
        <taxon>Fungi</taxon>
        <taxon>Fungi incertae sedis</taxon>
        <taxon>Mucoromycota</taxon>
        <taxon>Mucoromycotina</taxon>
        <taxon>Mucoromycetes</taxon>
        <taxon>Mucorales</taxon>
        <taxon>Lichtheimiaceae</taxon>
        <taxon>Phascolomyces</taxon>
    </lineage>
</organism>
<dbReference type="Proteomes" id="UP001209540">
    <property type="component" value="Unassembled WGS sequence"/>
</dbReference>
<reference evidence="1" key="1">
    <citation type="journal article" date="2022" name="IScience">
        <title>Evolution of zygomycete secretomes and the origins of terrestrial fungal ecologies.</title>
        <authorList>
            <person name="Chang Y."/>
            <person name="Wang Y."/>
            <person name="Mondo S."/>
            <person name="Ahrendt S."/>
            <person name="Andreopoulos W."/>
            <person name="Barry K."/>
            <person name="Beard J."/>
            <person name="Benny G.L."/>
            <person name="Blankenship S."/>
            <person name="Bonito G."/>
            <person name="Cuomo C."/>
            <person name="Desiro A."/>
            <person name="Gervers K.A."/>
            <person name="Hundley H."/>
            <person name="Kuo A."/>
            <person name="LaButti K."/>
            <person name="Lang B.F."/>
            <person name="Lipzen A."/>
            <person name="O'Donnell K."/>
            <person name="Pangilinan J."/>
            <person name="Reynolds N."/>
            <person name="Sandor L."/>
            <person name="Smith M.E."/>
            <person name="Tsang A."/>
            <person name="Grigoriev I.V."/>
            <person name="Stajich J.E."/>
            <person name="Spatafora J.W."/>
        </authorList>
    </citation>
    <scope>NUCLEOTIDE SEQUENCE</scope>
    <source>
        <strain evidence="1">RSA 2281</strain>
    </source>
</reference>
<evidence type="ECO:0000313" key="1">
    <source>
        <dbReference type="EMBL" id="KAI9248521.1"/>
    </source>
</evidence>